<dbReference type="AlphaFoldDB" id="A0A5C8V3D5"/>
<dbReference type="Pfam" id="PF12728">
    <property type="entry name" value="HTH_17"/>
    <property type="match status" value="1"/>
</dbReference>
<keyword evidence="3" id="KW-1185">Reference proteome</keyword>
<dbReference type="InterPro" id="IPR009061">
    <property type="entry name" value="DNA-bd_dom_put_sf"/>
</dbReference>
<dbReference type="Proteomes" id="UP000321456">
    <property type="component" value="Unassembled WGS sequence"/>
</dbReference>
<dbReference type="EMBL" id="VRUR01000002">
    <property type="protein sequence ID" value="TXN36080.1"/>
    <property type="molecule type" value="Genomic_DNA"/>
</dbReference>
<comment type="caution">
    <text evidence="2">The sequence shown here is derived from an EMBL/GenBank/DDBJ whole genome shotgun (WGS) entry which is preliminary data.</text>
</comment>
<gene>
    <name evidence="2" type="ORF">FVB32_16100</name>
</gene>
<feature type="domain" description="Helix-turn-helix" evidence="1">
    <location>
        <begin position="45"/>
        <end position="93"/>
    </location>
</feature>
<accession>A0A5C8V3D5</accession>
<dbReference type="SUPFAM" id="SSF46955">
    <property type="entry name" value="Putative DNA-binding domain"/>
    <property type="match status" value="1"/>
</dbReference>
<evidence type="ECO:0000313" key="2">
    <source>
        <dbReference type="EMBL" id="TXN36080.1"/>
    </source>
</evidence>
<evidence type="ECO:0000313" key="3">
    <source>
        <dbReference type="Proteomes" id="UP000321456"/>
    </source>
</evidence>
<protein>
    <submittedName>
        <fullName evidence="2">Helix-turn-helix domain-containing protein</fullName>
    </submittedName>
</protein>
<reference evidence="2 3" key="1">
    <citation type="submission" date="2019-08" db="EMBL/GenBank/DDBJ databases">
        <title>Professor.</title>
        <authorList>
            <person name="Park J.S."/>
        </authorList>
    </citation>
    <scope>NUCLEOTIDE SEQUENCE [LARGE SCALE GENOMIC DNA]</scope>
    <source>
        <strain evidence="2 3">176CP5-101</strain>
    </source>
</reference>
<evidence type="ECO:0000259" key="1">
    <source>
        <dbReference type="Pfam" id="PF12728"/>
    </source>
</evidence>
<organism evidence="2 3">
    <name type="scientific">Flagellimonas hymeniacidonis</name>
    <dbReference type="NCBI Taxonomy" id="2603628"/>
    <lineage>
        <taxon>Bacteria</taxon>
        <taxon>Pseudomonadati</taxon>
        <taxon>Bacteroidota</taxon>
        <taxon>Flavobacteriia</taxon>
        <taxon>Flavobacteriales</taxon>
        <taxon>Flavobacteriaceae</taxon>
        <taxon>Flagellimonas</taxon>
    </lineage>
</organism>
<sequence>MKNYNVPTLEMLPLLVQKLNGDISELKELIVQQHPLNKGSLPKYFGAKECCKLLNITLPTLYLYTSQRKIPHSKQGKRLIFDKDEILDWVKSGRVRTATEIQNKTTI</sequence>
<name>A0A5C8V3D5_9FLAO</name>
<dbReference type="InterPro" id="IPR041657">
    <property type="entry name" value="HTH_17"/>
</dbReference>
<proteinExistence type="predicted"/>
<dbReference type="RefSeq" id="WP_147744851.1">
    <property type="nucleotide sequence ID" value="NZ_VRUR01000002.1"/>
</dbReference>